<accession>A0A375Z1X3</accession>
<keyword evidence="3" id="KW-1185">Reference proteome</keyword>
<dbReference type="InterPro" id="IPR003870">
    <property type="entry name" value="DUF222"/>
</dbReference>
<dbReference type="AlphaFoldDB" id="A0A375Z1X3"/>
<name>A0A375Z1X3_MYCSH</name>
<dbReference type="EMBL" id="UEGW01000001">
    <property type="protein sequence ID" value="SRX95129.1"/>
    <property type="molecule type" value="Genomic_DNA"/>
</dbReference>
<evidence type="ECO:0000313" key="3">
    <source>
        <dbReference type="Proteomes" id="UP000252015"/>
    </source>
</evidence>
<dbReference type="InterPro" id="IPR003615">
    <property type="entry name" value="HNH_nuc"/>
</dbReference>
<dbReference type="CDD" id="cd00085">
    <property type="entry name" value="HNHc"/>
    <property type="match status" value="1"/>
</dbReference>
<feature type="domain" description="HNH nuclease" evidence="1">
    <location>
        <begin position="336"/>
        <end position="387"/>
    </location>
</feature>
<dbReference type="Proteomes" id="UP000252015">
    <property type="component" value="Unassembled WGS sequence"/>
</dbReference>
<reference evidence="2 3" key="1">
    <citation type="submission" date="2018-05" db="EMBL/GenBank/DDBJ databases">
        <authorList>
            <consortium name="IHU Genomes"/>
        </authorList>
    </citation>
    <scope>NUCLEOTIDE SEQUENCE [LARGE SCALE GENOMIC DNA]</scope>
    <source>
        <strain evidence="2 3">P7336</strain>
    </source>
</reference>
<gene>
    <name evidence="2" type="ORF">MSP7336_03393</name>
</gene>
<dbReference type="SMART" id="SM00507">
    <property type="entry name" value="HNHc"/>
    <property type="match status" value="1"/>
</dbReference>
<protein>
    <recommendedName>
        <fullName evidence="1">HNH nuclease domain-containing protein</fullName>
    </recommendedName>
</protein>
<proteinExistence type="predicted"/>
<evidence type="ECO:0000313" key="2">
    <source>
        <dbReference type="EMBL" id="SRX95129.1"/>
    </source>
</evidence>
<evidence type="ECO:0000259" key="1">
    <source>
        <dbReference type="SMART" id="SM00507"/>
    </source>
</evidence>
<dbReference type="Pfam" id="PF02720">
    <property type="entry name" value="DUF222"/>
    <property type="match status" value="1"/>
</dbReference>
<organism evidence="2 3">
    <name type="scientific">Mycobacterium shimoidei</name>
    <dbReference type="NCBI Taxonomy" id="29313"/>
    <lineage>
        <taxon>Bacteria</taxon>
        <taxon>Bacillati</taxon>
        <taxon>Actinomycetota</taxon>
        <taxon>Actinomycetes</taxon>
        <taxon>Mycobacteriales</taxon>
        <taxon>Mycobacteriaceae</taxon>
        <taxon>Mycobacterium</taxon>
    </lineage>
</organism>
<dbReference type="STRING" id="29313.BHQ16_12540"/>
<sequence>MRHLSVAHANIESMFDTDASGEVSACFAELDDAGVVDAIAAAARAQNAMCGRELAAVGELYARRAPEDDVDRSNWAIDGHENVVAEVAAALGISRGRARTRLRYAIALRERLPRVAEAFASGAIDFRVMAAVVSRTELVEDPVLIAKIDAAIARHGHKWMRLSEPKLFERIDMWVVRFDPAAQRLPGERNQDRYVEIGPVETGLAGIWAQVQVHDGAALDHKLDALADTVCRNDPRTKAQRRADALGALAAGLDVMRCECGTTDCAAAARIPGTNVTIHVLAEQASVKGDSQQPGFLPGFGPVPAPVLRNLAATAKLKPVVKPSADPEAGYRPSAALAEFVRLRDLTCRFPGCDLPAEHCDIDHTVPYPLGPTHPSNLKLLCRYHHLLKTFYTGFGGWADQQLPDGTVIWTAPTGHTYTTTPGGAVFFPILADPTGELVLPASLKSLGANRGLMMPTRKRTRAQERAARIAAERRINEERLAAQAAREAERIAACNDPPPF</sequence>